<geneLocation type="plasmid" evidence="1">
    <name>pNK546b</name>
</geneLocation>
<sequence>MGVSSGRYFSQCGMTDFMERVCFFCGTKYPAYPSPISKGFIFEAKNMLAAALDSMQEHLLYSIREGKSLRG</sequence>
<reference evidence="1" key="1">
    <citation type="submission" date="2019-10" db="EMBL/GenBank/DDBJ databases">
        <title>Extensively Drug-Resistant Pseudomonas aeruginosa ST664 clone carrying KPC-2-encoding megaplasmid in a burn clinic.</title>
        <authorList>
            <person name="Li Z."/>
            <person name="Cai Z."/>
            <person name="Cai Z."/>
            <person name="Zhang Y."/>
            <person name="Fu T."/>
            <person name="Jin Y."/>
            <person name="Cheng Z."/>
            <person name="Jin S."/>
            <person name="Wu W."/>
            <person name="Yang L."/>
            <person name="Bai F."/>
        </authorList>
    </citation>
    <scope>NUCLEOTIDE SEQUENCE</scope>
    <source>
        <strain evidence="1">NK546</strain>
        <plasmid evidence="1">pNK546b</plasmid>
    </source>
</reference>
<name>A0A6C0L1A5_PSEAI</name>
<dbReference type="AlphaFoldDB" id="A0A6C0L1A5"/>
<proteinExistence type="predicted"/>
<protein>
    <submittedName>
        <fullName evidence="1">Uncharacterized protein</fullName>
    </submittedName>
</protein>
<accession>A0A6C0L1A5</accession>
<evidence type="ECO:0000313" key="1">
    <source>
        <dbReference type="EMBL" id="QHU24388.1"/>
    </source>
</evidence>
<keyword evidence="1" id="KW-0614">Plasmid</keyword>
<dbReference type="EMBL" id="MN583270">
    <property type="protein sequence ID" value="QHU24388.1"/>
    <property type="molecule type" value="Genomic_DNA"/>
</dbReference>
<organism evidence="1">
    <name type="scientific">Pseudomonas aeruginosa</name>
    <dbReference type="NCBI Taxonomy" id="287"/>
    <lineage>
        <taxon>Bacteria</taxon>
        <taxon>Pseudomonadati</taxon>
        <taxon>Pseudomonadota</taxon>
        <taxon>Gammaproteobacteria</taxon>
        <taxon>Pseudomonadales</taxon>
        <taxon>Pseudomonadaceae</taxon>
        <taxon>Pseudomonas</taxon>
    </lineage>
</organism>